<keyword evidence="3" id="KW-1185">Reference proteome</keyword>
<gene>
    <name evidence="2" type="ORF">FCIRC_13033</name>
</gene>
<comment type="caution">
    <text evidence="2">The sequence shown here is derived from an EMBL/GenBank/DDBJ whole genome shotgun (WGS) entry which is preliminary data.</text>
</comment>
<dbReference type="Proteomes" id="UP000572754">
    <property type="component" value="Unassembled WGS sequence"/>
</dbReference>
<evidence type="ECO:0000256" key="1">
    <source>
        <dbReference type="SAM" id="MobiDB-lite"/>
    </source>
</evidence>
<feature type="compositionally biased region" description="Acidic residues" evidence="1">
    <location>
        <begin position="65"/>
        <end position="79"/>
    </location>
</feature>
<sequence>MAAPTQFFSLNFNGADPAAPLTCPHCNYENPANSSMCEGYERGKPCCCVVPIIFQAQGGAQNGDGNDDDGTSDEYGGES</sequence>
<accession>A0A8H5WGW2</accession>
<name>A0A8H5WGW2_FUSCI</name>
<reference evidence="3" key="1">
    <citation type="journal article" date="2020" name="BMC Genomics">
        <title>Correction to: Identification and distribution of gene clusters required for synthesis of sphingolipid metabolism inhibitors in diverse species of the filamentous fungus Fusarium.</title>
        <authorList>
            <person name="Kim H.S."/>
            <person name="Lohmar J.M."/>
            <person name="Busman M."/>
            <person name="Brown D.W."/>
            <person name="Naumann T.A."/>
            <person name="Divon H.H."/>
            <person name="Lysoe E."/>
            <person name="Uhlig S."/>
            <person name="Proctor R.H."/>
        </authorList>
    </citation>
    <scope>NUCLEOTIDE SEQUENCE [LARGE SCALE GENOMIC DNA]</scope>
    <source>
        <strain evidence="3">NRRL 25331</strain>
    </source>
</reference>
<dbReference type="EMBL" id="JAAQPE010000613">
    <property type="protein sequence ID" value="KAF5658025.1"/>
    <property type="molecule type" value="Genomic_DNA"/>
</dbReference>
<proteinExistence type="predicted"/>
<protein>
    <submittedName>
        <fullName evidence="2">Uncharacterized protein</fullName>
    </submittedName>
</protein>
<evidence type="ECO:0000313" key="2">
    <source>
        <dbReference type="EMBL" id="KAF5658025.1"/>
    </source>
</evidence>
<organism evidence="2 3">
    <name type="scientific">Fusarium circinatum</name>
    <name type="common">Pitch canker fungus</name>
    <name type="synonym">Gibberella circinata</name>
    <dbReference type="NCBI Taxonomy" id="48490"/>
    <lineage>
        <taxon>Eukaryota</taxon>
        <taxon>Fungi</taxon>
        <taxon>Dikarya</taxon>
        <taxon>Ascomycota</taxon>
        <taxon>Pezizomycotina</taxon>
        <taxon>Sordariomycetes</taxon>
        <taxon>Hypocreomycetidae</taxon>
        <taxon>Hypocreales</taxon>
        <taxon>Nectriaceae</taxon>
        <taxon>Fusarium</taxon>
        <taxon>Fusarium fujikuroi species complex</taxon>
    </lineage>
</organism>
<feature type="region of interest" description="Disordered" evidence="1">
    <location>
        <begin position="58"/>
        <end position="79"/>
    </location>
</feature>
<dbReference type="AlphaFoldDB" id="A0A8H5WGW2"/>
<reference evidence="2 3" key="2">
    <citation type="submission" date="2020-05" db="EMBL/GenBank/DDBJ databases">
        <title>Identification and distribution of gene clusters putatively required for synthesis of sphingolipid metabolism inhibitors in phylogenetically diverse species of the filamentous fungus Fusarium.</title>
        <authorList>
            <person name="Kim H.-S."/>
            <person name="Busman M."/>
            <person name="Brown D.W."/>
            <person name="Divon H."/>
            <person name="Uhlig S."/>
            <person name="Proctor R.H."/>
        </authorList>
    </citation>
    <scope>NUCLEOTIDE SEQUENCE [LARGE SCALE GENOMIC DNA]</scope>
    <source>
        <strain evidence="2 3">NRRL 25331</strain>
    </source>
</reference>
<evidence type="ECO:0000313" key="3">
    <source>
        <dbReference type="Proteomes" id="UP000572754"/>
    </source>
</evidence>